<name>A0A9Q0FTS7_9ROSI</name>
<dbReference type="EMBL" id="JAKUCV010003828">
    <property type="protein sequence ID" value="KAJ4837491.1"/>
    <property type="molecule type" value="Genomic_DNA"/>
</dbReference>
<reference evidence="2" key="2">
    <citation type="journal article" date="2023" name="Plants (Basel)">
        <title>Annotation of the Turnera subulata (Passifloraceae) Draft Genome Reveals the S-Locus Evolved after the Divergence of Turneroideae from Passifloroideae in a Stepwise Manner.</title>
        <authorList>
            <person name="Henning P.M."/>
            <person name="Roalson E.H."/>
            <person name="Mir W."/>
            <person name="McCubbin A.G."/>
            <person name="Shore J.S."/>
        </authorList>
    </citation>
    <scope>NUCLEOTIDE SEQUENCE</scope>
    <source>
        <strain evidence="2">F60SS</strain>
    </source>
</reference>
<organism evidence="2 3">
    <name type="scientific">Turnera subulata</name>
    <dbReference type="NCBI Taxonomy" id="218843"/>
    <lineage>
        <taxon>Eukaryota</taxon>
        <taxon>Viridiplantae</taxon>
        <taxon>Streptophyta</taxon>
        <taxon>Embryophyta</taxon>
        <taxon>Tracheophyta</taxon>
        <taxon>Spermatophyta</taxon>
        <taxon>Magnoliopsida</taxon>
        <taxon>eudicotyledons</taxon>
        <taxon>Gunneridae</taxon>
        <taxon>Pentapetalae</taxon>
        <taxon>rosids</taxon>
        <taxon>fabids</taxon>
        <taxon>Malpighiales</taxon>
        <taxon>Passifloraceae</taxon>
        <taxon>Turnera</taxon>
    </lineage>
</organism>
<reference evidence="2" key="1">
    <citation type="submission" date="2022-02" db="EMBL/GenBank/DDBJ databases">
        <authorList>
            <person name="Henning P.M."/>
            <person name="McCubbin A.G."/>
            <person name="Shore J.S."/>
        </authorList>
    </citation>
    <scope>NUCLEOTIDE SEQUENCE</scope>
    <source>
        <strain evidence="2">F60SS</strain>
        <tissue evidence="2">Leaves</tissue>
    </source>
</reference>
<sequence length="192" mass="21311">MLKGHLSLASSSDTGSSSSSAISEAADRSEVMVGQPQPFTGHNIFENGERVKYTKVNLPGRFKKRSKLWVNYGEMHLRVVEAKFGTETEFRNFDQGFGNLIDKVLNGEIMFMLNILAKKEKEKPSAHPSGEESVLYTKVELPGIYGEAVKLWVKSDIVIGPGQELKNQCVLRLCGSPDFDSLILSFIPQSKE</sequence>
<evidence type="ECO:0000313" key="2">
    <source>
        <dbReference type="EMBL" id="KAJ4837491.1"/>
    </source>
</evidence>
<dbReference type="AlphaFoldDB" id="A0A9Q0FTS7"/>
<gene>
    <name evidence="2" type="ORF">Tsubulata_041977</name>
</gene>
<feature type="region of interest" description="Disordered" evidence="1">
    <location>
        <begin position="1"/>
        <end position="33"/>
    </location>
</feature>
<proteinExistence type="predicted"/>
<comment type="caution">
    <text evidence="2">The sequence shown here is derived from an EMBL/GenBank/DDBJ whole genome shotgun (WGS) entry which is preliminary data.</text>
</comment>
<accession>A0A9Q0FTS7</accession>
<evidence type="ECO:0000256" key="1">
    <source>
        <dbReference type="SAM" id="MobiDB-lite"/>
    </source>
</evidence>
<keyword evidence="3" id="KW-1185">Reference proteome</keyword>
<feature type="compositionally biased region" description="Low complexity" evidence="1">
    <location>
        <begin position="7"/>
        <end position="24"/>
    </location>
</feature>
<protein>
    <submittedName>
        <fullName evidence="2">Uncharacterized protein</fullName>
    </submittedName>
</protein>
<dbReference type="Proteomes" id="UP001141552">
    <property type="component" value="Unassembled WGS sequence"/>
</dbReference>
<evidence type="ECO:0000313" key="3">
    <source>
        <dbReference type="Proteomes" id="UP001141552"/>
    </source>
</evidence>